<evidence type="ECO:0000256" key="3">
    <source>
        <dbReference type="ARBA" id="ARBA00022676"/>
    </source>
</evidence>
<feature type="compositionally biased region" description="Basic residues" evidence="11">
    <location>
        <begin position="40"/>
        <end position="51"/>
    </location>
</feature>
<protein>
    <recommendedName>
        <fullName evidence="10">4,4'-diaponeurosporenoate glycosyltransferase</fullName>
    </recommendedName>
</protein>
<evidence type="ECO:0000256" key="10">
    <source>
        <dbReference type="ARBA" id="ARBA00040345"/>
    </source>
</evidence>
<comment type="function">
    <text evidence="7">Catalyzes the glycosylation of 4,4'-diaponeurosporenoate, i.e. the esterification of glucose at the C1'' position with the carboxyl group of 4,4'-diaponeurosporenic acid, to form glycosyl-4,4'-diaponeurosporenoate. This is a step in the biosynthesis of staphyloxanthin, an orange pigment present in most staphylococci strains.</text>
</comment>
<feature type="domain" description="Glycosyltransferase 2-like" evidence="12">
    <location>
        <begin position="83"/>
        <end position="186"/>
    </location>
</feature>
<keyword evidence="6" id="KW-0472">Membrane</keyword>
<comment type="caution">
    <text evidence="13">The sequence shown here is derived from an EMBL/GenBank/DDBJ whole genome shotgun (WGS) entry which is preliminary data.</text>
</comment>
<keyword evidence="2" id="KW-1003">Cell membrane</keyword>
<comment type="similarity">
    <text evidence="9">Belongs to the glycosyltransferase 2 family. CrtQ subfamily.</text>
</comment>
<evidence type="ECO:0000313" key="14">
    <source>
        <dbReference type="Proteomes" id="UP000773462"/>
    </source>
</evidence>
<dbReference type="EMBL" id="JAGGLV010000013">
    <property type="protein sequence ID" value="MBP2113794.1"/>
    <property type="molecule type" value="Genomic_DNA"/>
</dbReference>
<organism evidence="13 14">
    <name type="scientific">Paenibacillus silagei</name>
    <dbReference type="NCBI Taxonomy" id="1670801"/>
    <lineage>
        <taxon>Bacteria</taxon>
        <taxon>Bacillati</taxon>
        <taxon>Bacillota</taxon>
        <taxon>Bacilli</taxon>
        <taxon>Bacillales</taxon>
        <taxon>Paenibacillaceae</taxon>
        <taxon>Paenibacillus</taxon>
    </lineage>
</organism>
<comment type="subcellular location">
    <subcellularLocation>
        <location evidence="1">Cell membrane</location>
    </subcellularLocation>
</comment>
<evidence type="ECO:0000256" key="1">
    <source>
        <dbReference type="ARBA" id="ARBA00004236"/>
    </source>
</evidence>
<name>A0ABS4NUR0_9BACL</name>
<dbReference type="CDD" id="cd00761">
    <property type="entry name" value="Glyco_tranf_GTA_type"/>
    <property type="match status" value="1"/>
</dbReference>
<sequence>MMGAREVSVSGRSSAGRTAPGSSGSTGRSARRSAVVRGGAAKRRSAKRRNKPAAAGPGLSRSKRKPASGRRGLSLPASQGSLSVIISARNEEQTLPKLLEQVERLKPQEIIVVLNGCNDRSFQRTRLCAQASIVYIPESAGHDVGRSLGAKLSRGDILLFLDGDMVISAGQLSSFVAAVDRGVDVALNDLDPLLPPFGLSDAVTRCKLYLNQVLGRPDLGASSMTAVPHALSRRALERIGYRELMVPPRALALSILGRLRVEKAGGVNVIKQNRLRQGNTGAGNAMEQLIAGDHAEALVCVIAHQQSSGQLSADNLLEHRRQIAAWRNAL</sequence>
<dbReference type="SUPFAM" id="SSF53448">
    <property type="entry name" value="Nucleotide-diphospho-sugar transferases"/>
    <property type="match status" value="1"/>
</dbReference>
<keyword evidence="14" id="KW-1185">Reference proteome</keyword>
<dbReference type="Pfam" id="PF00535">
    <property type="entry name" value="Glycos_transf_2"/>
    <property type="match status" value="1"/>
</dbReference>
<dbReference type="PANTHER" id="PTHR43646:SF2">
    <property type="entry name" value="GLYCOSYLTRANSFERASE 2-LIKE DOMAIN-CONTAINING PROTEIN"/>
    <property type="match status" value="1"/>
</dbReference>
<proteinExistence type="inferred from homology"/>
<gene>
    <name evidence="13" type="ORF">J2Z70_003955</name>
</gene>
<dbReference type="InterPro" id="IPR029044">
    <property type="entry name" value="Nucleotide-diphossugar_trans"/>
</dbReference>
<dbReference type="InterPro" id="IPR001173">
    <property type="entry name" value="Glyco_trans_2-like"/>
</dbReference>
<evidence type="ECO:0000256" key="4">
    <source>
        <dbReference type="ARBA" id="ARBA00022679"/>
    </source>
</evidence>
<keyword evidence="3" id="KW-0328">Glycosyltransferase</keyword>
<evidence type="ECO:0000256" key="9">
    <source>
        <dbReference type="ARBA" id="ARBA00038120"/>
    </source>
</evidence>
<reference evidence="13 14" key="1">
    <citation type="submission" date="2021-03" db="EMBL/GenBank/DDBJ databases">
        <title>Genomic Encyclopedia of Type Strains, Phase IV (KMG-IV): sequencing the most valuable type-strain genomes for metagenomic binning, comparative biology and taxonomic classification.</title>
        <authorList>
            <person name="Goeker M."/>
        </authorList>
    </citation>
    <scope>NUCLEOTIDE SEQUENCE [LARGE SCALE GENOMIC DNA]</scope>
    <source>
        <strain evidence="13 14">DSM 101953</strain>
    </source>
</reference>
<dbReference type="Proteomes" id="UP000773462">
    <property type="component" value="Unassembled WGS sequence"/>
</dbReference>
<keyword evidence="4" id="KW-0808">Transferase</keyword>
<dbReference type="PANTHER" id="PTHR43646">
    <property type="entry name" value="GLYCOSYLTRANSFERASE"/>
    <property type="match status" value="1"/>
</dbReference>
<evidence type="ECO:0000256" key="7">
    <source>
        <dbReference type="ARBA" id="ARBA00037281"/>
    </source>
</evidence>
<accession>A0ABS4NUR0</accession>
<evidence type="ECO:0000256" key="11">
    <source>
        <dbReference type="SAM" id="MobiDB-lite"/>
    </source>
</evidence>
<evidence type="ECO:0000256" key="5">
    <source>
        <dbReference type="ARBA" id="ARBA00022746"/>
    </source>
</evidence>
<keyword evidence="5" id="KW-0125">Carotenoid biosynthesis</keyword>
<evidence type="ECO:0000313" key="13">
    <source>
        <dbReference type="EMBL" id="MBP2113794.1"/>
    </source>
</evidence>
<evidence type="ECO:0000256" key="6">
    <source>
        <dbReference type="ARBA" id="ARBA00023136"/>
    </source>
</evidence>
<comment type="pathway">
    <text evidence="8">Carotenoid biosynthesis; staphyloxanthin biosynthesis; staphyloxanthin from farnesyl diphosphate: step 4/5.</text>
</comment>
<evidence type="ECO:0000256" key="8">
    <source>
        <dbReference type="ARBA" id="ARBA00037904"/>
    </source>
</evidence>
<evidence type="ECO:0000259" key="12">
    <source>
        <dbReference type="Pfam" id="PF00535"/>
    </source>
</evidence>
<dbReference type="Gene3D" id="3.90.550.10">
    <property type="entry name" value="Spore Coat Polysaccharide Biosynthesis Protein SpsA, Chain A"/>
    <property type="match status" value="1"/>
</dbReference>
<feature type="region of interest" description="Disordered" evidence="11">
    <location>
        <begin position="1"/>
        <end position="76"/>
    </location>
</feature>
<dbReference type="RefSeq" id="WP_245368361.1">
    <property type="nucleotide sequence ID" value="NZ_JAGGLV010000013.1"/>
</dbReference>
<evidence type="ECO:0000256" key="2">
    <source>
        <dbReference type="ARBA" id="ARBA00022475"/>
    </source>
</evidence>
<feature type="compositionally biased region" description="Low complexity" evidence="11">
    <location>
        <begin position="10"/>
        <end position="39"/>
    </location>
</feature>